<evidence type="ECO:0000256" key="10">
    <source>
        <dbReference type="SAM" id="MobiDB-lite"/>
    </source>
</evidence>
<gene>
    <name evidence="12" type="ORF">D0863_13017</name>
</gene>
<keyword evidence="3" id="KW-0723">Serine/threonine-protein kinase</keyword>
<comment type="catalytic activity">
    <reaction evidence="9">
        <text>L-seryl-[protein] + ATP = O-phospho-L-seryl-[protein] + ADP + H(+)</text>
        <dbReference type="Rhea" id="RHEA:17989"/>
        <dbReference type="Rhea" id="RHEA-COMP:9863"/>
        <dbReference type="Rhea" id="RHEA-COMP:11604"/>
        <dbReference type="ChEBI" id="CHEBI:15378"/>
        <dbReference type="ChEBI" id="CHEBI:29999"/>
        <dbReference type="ChEBI" id="CHEBI:30616"/>
        <dbReference type="ChEBI" id="CHEBI:83421"/>
        <dbReference type="ChEBI" id="CHEBI:456216"/>
        <dbReference type="EC" id="2.7.11.22"/>
    </reaction>
</comment>
<dbReference type="SMART" id="SM00220">
    <property type="entry name" value="S_TKc"/>
    <property type="match status" value="1"/>
</dbReference>
<dbReference type="SUPFAM" id="SSF56112">
    <property type="entry name" value="Protein kinase-like (PK-like)"/>
    <property type="match status" value="1"/>
</dbReference>
<comment type="caution">
    <text evidence="12">The sequence shown here is derived from an EMBL/GenBank/DDBJ whole genome shotgun (WGS) entry which is preliminary data.</text>
</comment>
<dbReference type="PANTHER" id="PTHR24056:SF107">
    <property type="entry name" value="CYCLIN-DEPENDENT KINASE 11A-RELATED"/>
    <property type="match status" value="1"/>
</dbReference>
<sequence>ELLGGPSSELLVSSLAARVGQRITTFPRTKLAFANDILPIMPSRWADTEEDAAEDARRKAEKEEKKRVKAEKARQAEEAQKIAAAQREAQQAQEDSDDRPAKRRRLSNPDPETSSAEERKLLRWEVPSWSPSRPASLFDRLNAIEEGSYGYVSRARSKEPGGEVVALKKLKLDPIPNGGFPVTALREIQCLNASKGHRHIVELKEVVVDGKGHNGLEGVYLVMEFLEHDLKTLLEDMPEPFMMSEVKTLLLQLGSAMEYLHDHWILHRDLKTSNILMNNRGEIKLADFGMARFVGDPPPRNLTQLVVTLWYRSPELLLGTKKYDGAVDMWSIGCIFGELLLKDPLLSGKNEVDQLSKIFELCGIPSEESWPGFKRLPNAKTLRLPPPSKAQTGSIIRSKFPTLTNAGVSLLNALLSLNPAHRPSAKEMLEHPYFTEDPRPKPTALFPTFPSKAGQEKRRRHFSPTAPVRGEAPGLQGNMDFSGIFKGREAEEKGAGFALKVA</sequence>
<dbReference type="InterPro" id="IPR000719">
    <property type="entry name" value="Prot_kinase_dom"/>
</dbReference>
<evidence type="ECO:0000256" key="1">
    <source>
        <dbReference type="ARBA" id="ARBA00006485"/>
    </source>
</evidence>
<keyword evidence="7" id="KW-0067">ATP-binding</keyword>
<evidence type="ECO:0000259" key="11">
    <source>
        <dbReference type="PROSITE" id="PS50011"/>
    </source>
</evidence>
<dbReference type="EC" id="2.7.11.22" evidence="2"/>
<dbReference type="OrthoDB" id="1732493at2759"/>
<reference evidence="12 13" key="1">
    <citation type="journal article" date="2018" name="BMC Genomics">
        <title>Genomic evidence for intraspecific hybridization in a clonal and extremely halotolerant yeast.</title>
        <authorList>
            <person name="Gostincar C."/>
            <person name="Stajich J.E."/>
            <person name="Zupancic J."/>
            <person name="Zalar P."/>
            <person name="Gunde-Cimerman N."/>
        </authorList>
    </citation>
    <scope>NUCLEOTIDE SEQUENCE [LARGE SCALE GENOMIC DNA]</scope>
    <source>
        <strain evidence="12 13">EXF-2682</strain>
    </source>
</reference>
<proteinExistence type="inferred from homology"/>
<keyword evidence="5" id="KW-0547">Nucleotide-binding</keyword>
<keyword evidence="6" id="KW-0418">Kinase</keyword>
<dbReference type="GO" id="GO:0005524">
    <property type="term" value="F:ATP binding"/>
    <property type="evidence" value="ECO:0007669"/>
    <property type="project" value="UniProtKB-KW"/>
</dbReference>
<keyword evidence="4" id="KW-0808">Transferase</keyword>
<dbReference type="AlphaFoldDB" id="A0A3M7CXC1"/>
<dbReference type="EMBL" id="QWIP01000707">
    <property type="protein sequence ID" value="RMY56326.1"/>
    <property type="molecule type" value="Genomic_DNA"/>
</dbReference>
<dbReference type="PROSITE" id="PS50011">
    <property type="entry name" value="PROTEIN_KINASE_DOM"/>
    <property type="match status" value="1"/>
</dbReference>
<dbReference type="Gene3D" id="3.30.200.20">
    <property type="entry name" value="Phosphorylase Kinase, domain 1"/>
    <property type="match status" value="1"/>
</dbReference>
<dbReference type="Proteomes" id="UP000269276">
    <property type="component" value="Unassembled WGS sequence"/>
</dbReference>
<dbReference type="Pfam" id="PF00069">
    <property type="entry name" value="Pkinase"/>
    <property type="match status" value="1"/>
</dbReference>
<dbReference type="PROSITE" id="PS00108">
    <property type="entry name" value="PROTEIN_KINASE_ST"/>
    <property type="match status" value="1"/>
</dbReference>
<feature type="region of interest" description="Disordered" evidence="10">
    <location>
        <begin position="39"/>
        <end position="119"/>
    </location>
</feature>
<feature type="compositionally biased region" description="Low complexity" evidence="10">
    <location>
        <begin position="81"/>
        <end position="93"/>
    </location>
</feature>
<dbReference type="InterPro" id="IPR050108">
    <property type="entry name" value="CDK"/>
</dbReference>
<feature type="compositionally biased region" description="Basic and acidic residues" evidence="10">
    <location>
        <begin position="54"/>
        <end position="80"/>
    </location>
</feature>
<evidence type="ECO:0000256" key="7">
    <source>
        <dbReference type="ARBA" id="ARBA00022840"/>
    </source>
</evidence>
<evidence type="ECO:0000256" key="9">
    <source>
        <dbReference type="ARBA" id="ARBA00048367"/>
    </source>
</evidence>
<comment type="similarity">
    <text evidence="1">Belongs to the protein kinase superfamily. CMGC Ser/Thr protein kinase family. CDC2/CDKX subfamily.</text>
</comment>
<protein>
    <recommendedName>
        <fullName evidence="2">cyclin-dependent kinase</fullName>
        <ecNumber evidence="2">2.7.11.22</ecNumber>
    </recommendedName>
</protein>
<evidence type="ECO:0000256" key="5">
    <source>
        <dbReference type="ARBA" id="ARBA00022741"/>
    </source>
</evidence>
<feature type="domain" description="Protein kinase" evidence="11">
    <location>
        <begin position="138"/>
        <end position="434"/>
    </location>
</feature>
<dbReference type="FunFam" id="1.10.510.10:FF:000211">
    <property type="entry name" value="Cyclin-dependent kinase G-2"/>
    <property type="match status" value="1"/>
</dbReference>
<evidence type="ECO:0000256" key="3">
    <source>
        <dbReference type="ARBA" id="ARBA00022527"/>
    </source>
</evidence>
<evidence type="ECO:0000313" key="13">
    <source>
        <dbReference type="Proteomes" id="UP000269276"/>
    </source>
</evidence>
<feature type="non-terminal residue" evidence="12">
    <location>
        <position position="1"/>
    </location>
</feature>
<dbReference type="GO" id="GO:0007346">
    <property type="term" value="P:regulation of mitotic cell cycle"/>
    <property type="evidence" value="ECO:0007669"/>
    <property type="project" value="TreeGrafter"/>
</dbReference>
<comment type="catalytic activity">
    <reaction evidence="8">
        <text>L-threonyl-[protein] + ATP = O-phospho-L-threonyl-[protein] + ADP + H(+)</text>
        <dbReference type="Rhea" id="RHEA:46608"/>
        <dbReference type="Rhea" id="RHEA-COMP:11060"/>
        <dbReference type="Rhea" id="RHEA-COMP:11605"/>
        <dbReference type="ChEBI" id="CHEBI:15378"/>
        <dbReference type="ChEBI" id="CHEBI:30013"/>
        <dbReference type="ChEBI" id="CHEBI:30616"/>
        <dbReference type="ChEBI" id="CHEBI:61977"/>
        <dbReference type="ChEBI" id="CHEBI:456216"/>
        <dbReference type="EC" id="2.7.11.22"/>
    </reaction>
</comment>
<evidence type="ECO:0000313" key="12">
    <source>
        <dbReference type="EMBL" id="RMY56326.1"/>
    </source>
</evidence>
<dbReference type="InterPro" id="IPR008271">
    <property type="entry name" value="Ser/Thr_kinase_AS"/>
</dbReference>
<organism evidence="12 13">
    <name type="scientific">Hortaea werneckii</name>
    <name type="common">Black yeast</name>
    <name type="synonym">Cladosporium werneckii</name>
    <dbReference type="NCBI Taxonomy" id="91943"/>
    <lineage>
        <taxon>Eukaryota</taxon>
        <taxon>Fungi</taxon>
        <taxon>Dikarya</taxon>
        <taxon>Ascomycota</taxon>
        <taxon>Pezizomycotina</taxon>
        <taxon>Dothideomycetes</taxon>
        <taxon>Dothideomycetidae</taxon>
        <taxon>Mycosphaerellales</taxon>
        <taxon>Teratosphaeriaceae</taxon>
        <taxon>Hortaea</taxon>
    </lineage>
</organism>
<name>A0A3M7CXC1_HORWE</name>
<dbReference type="GO" id="GO:0005634">
    <property type="term" value="C:nucleus"/>
    <property type="evidence" value="ECO:0007669"/>
    <property type="project" value="TreeGrafter"/>
</dbReference>
<accession>A0A3M7CXC1</accession>
<feature type="region of interest" description="Disordered" evidence="10">
    <location>
        <begin position="449"/>
        <end position="475"/>
    </location>
</feature>
<evidence type="ECO:0000256" key="2">
    <source>
        <dbReference type="ARBA" id="ARBA00012425"/>
    </source>
</evidence>
<dbReference type="Gene3D" id="1.10.510.10">
    <property type="entry name" value="Transferase(Phosphotransferase) domain 1"/>
    <property type="match status" value="1"/>
</dbReference>
<evidence type="ECO:0000256" key="6">
    <source>
        <dbReference type="ARBA" id="ARBA00022777"/>
    </source>
</evidence>
<evidence type="ECO:0000256" key="8">
    <source>
        <dbReference type="ARBA" id="ARBA00047811"/>
    </source>
</evidence>
<dbReference type="GO" id="GO:0004693">
    <property type="term" value="F:cyclin-dependent protein serine/threonine kinase activity"/>
    <property type="evidence" value="ECO:0007669"/>
    <property type="project" value="UniProtKB-EC"/>
</dbReference>
<evidence type="ECO:0000256" key="4">
    <source>
        <dbReference type="ARBA" id="ARBA00022679"/>
    </source>
</evidence>
<dbReference type="InterPro" id="IPR011009">
    <property type="entry name" value="Kinase-like_dom_sf"/>
</dbReference>
<dbReference type="PANTHER" id="PTHR24056">
    <property type="entry name" value="CELL DIVISION PROTEIN KINASE"/>
    <property type="match status" value="1"/>
</dbReference>
<dbReference type="VEuPathDB" id="FungiDB:BTJ68_04872"/>